<evidence type="ECO:0000313" key="2">
    <source>
        <dbReference type="Proteomes" id="UP000292452"/>
    </source>
</evidence>
<protein>
    <recommendedName>
        <fullName evidence="3">DNA primase/polymerase bifunctional N-terminal domain-containing protein</fullName>
    </recommendedName>
</protein>
<name>A0A4Q9HZY7_STRKA</name>
<sequence length="150" mass="16024">MATQTPAEAMRQAGEHWLANCAPHAKSVHRRWEAGKLAAVPSGRHWDVVEAPLVRSIEIMPQIRVGALGPVLACARSGRAWWLVPLEAAEQCDDIPDVTVLPSGTPLLCPPPLRALDGRTWLVRPDGSGQLTDSLMLGAAFGPGGLAEAW</sequence>
<dbReference type="EMBL" id="SIXH01000021">
    <property type="protein sequence ID" value="TBO60927.1"/>
    <property type="molecule type" value="Genomic_DNA"/>
</dbReference>
<keyword evidence="2" id="KW-1185">Reference proteome</keyword>
<dbReference type="RefSeq" id="WP_131122180.1">
    <property type="nucleotide sequence ID" value="NZ_SIXH01000021.1"/>
</dbReference>
<dbReference type="Proteomes" id="UP000292452">
    <property type="component" value="Unassembled WGS sequence"/>
</dbReference>
<proteinExistence type="predicted"/>
<comment type="caution">
    <text evidence="1">The sequence shown here is derived from an EMBL/GenBank/DDBJ whole genome shotgun (WGS) entry which is preliminary data.</text>
</comment>
<evidence type="ECO:0008006" key="3">
    <source>
        <dbReference type="Google" id="ProtNLM"/>
    </source>
</evidence>
<evidence type="ECO:0000313" key="1">
    <source>
        <dbReference type="EMBL" id="TBO60927.1"/>
    </source>
</evidence>
<reference evidence="1 2" key="1">
    <citation type="submission" date="2019-02" db="EMBL/GenBank/DDBJ databases">
        <title>Draft Genome Sequence of Streptomyces sp. AM-2504, identified by 16S rRNA comparative analysis as a Streptomyces Kasugaensis strain.</title>
        <authorList>
            <person name="Napolioni V."/>
            <person name="Giuliodori A.M."/>
            <person name="Spurio R."/>
            <person name="Fabbretti A."/>
        </authorList>
    </citation>
    <scope>NUCLEOTIDE SEQUENCE [LARGE SCALE GENOMIC DNA]</scope>
    <source>
        <strain evidence="1 2">AM-2504</strain>
    </source>
</reference>
<accession>A0A4Q9HZY7</accession>
<organism evidence="1 2">
    <name type="scientific">Streptomyces kasugaensis</name>
    <dbReference type="NCBI Taxonomy" id="1946"/>
    <lineage>
        <taxon>Bacteria</taxon>
        <taxon>Bacillati</taxon>
        <taxon>Actinomycetota</taxon>
        <taxon>Actinomycetes</taxon>
        <taxon>Kitasatosporales</taxon>
        <taxon>Streptomycetaceae</taxon>
        <taxon>Streptomyces</taxon>
    </lineage>
</organism>
<gene>
    <name evidence="1" type="ORF">EYS09_03925</name>
</gene>
<dbReference type="AlphaFoldDB" id="A0A4Q9HZY7"/>